<dbReference type="SUPFAM" id="SSF102114">
    <property type="entry name" value="Radical SAM enzymes"/>
    <property type="match status" value="1"/>
</dbReference>
<keyword evidence="3" id="KW-1185">Reference proteome</keyword>
<feature type="domain" description="4Fe4S-binding SPASM" evidence="1">
    <location>
        <begin position="99"/>
        <end position="156"/>
    </location>
</feature>
<dbReference type="Proteomes" id="UP001623591">
    <property type="component" value="Unassembled WGS sequence"/>
</dbReference>
<dbReference type="InterPro" id="IPR023885">
    <property type="entry name" value="4Fe4S-binding_SPASM_dom"/>
</dbReference>
<dbReference type="InterPro" id="IPR050377">
    <property type="entry name" value="Radical_SAM_PqqE_MftC-like"/>
</dbReference>
<dbReference type="Pfam" id="PF13186">
    <property type="entry name" value="SPASM"/>
    <property type="match status" value="1"/>
</dbReference>
<dbReference type="CDD" id="cd21109">
    <property type="entry name" value="SPASM"/>
    <property type="match status" value="1"/>
</dbReference>
<gene>
    <name evidence="2" type="ORF">ACJDUG_09200</name>
</gene>
<accession>A0ABW8T5X8</accession>
<protein>
    <submittedName>
        <fullName evidence="2">SPASM domain-containing protein</fullName>
    </submittedName>
</protein>
<reference evidence="2 3" key="1">
    <citation type="submission" date="2024-11" db="EMBL/GenBank/DDBJ databases">
        <authorList>
            <person name="Heng Y.C."/>
            <person name="Lim A.C.H."/>
            <person name="Lee J.K.Y."/>
            <person name="Kittelmann S."/>
        </authorList>
    </citation>
    <scope>NUCLEOTIDE SEQUENCE [LARGE SCALE GENOMIC DNA]</scope>
    <source>
        <strain evidence="2 3">WILCCON 0185</strain>
    </source>
</reference>
<dbReference type="PANTHER" id="PTHR11228">
    <property type="entry name" value="RADICAL SAM DOMAIN PROTEIN"/>
    <property type="match status" value="1"/>
</dbReference>
<evidence type="ECO:0000259" key="1">
    <source>
        <dbReference type="Pfam" id="PF13186"/>
    </source>
</evidence>
<dbReference type="InterPro" id="IPR013785">
    <property type="entry name" value="Aldolase_TIM"/>
</dbReference>
<dbReference type="EMBL" id="JBJHZZ010000004">
    <property type="protein sequence ID" value="MFL0247148.1"/>
    <property type="molecule type" value="Genomic_DNA"/>
</dbReference>
<comment type="caution">
    <text evidence="2">The sequence shown here is derived from an EMBL/GenBank/DDBJ whole genome shotgun (WGS) entry which is preliminary data.</text>
</comment>
<evidence type="ECO:0000313" key="3">
    <source>
        <dbReference type="Proteomes" id="UP001623591"/>
    </source>
</evidence>
<dbReference type="InterPro" id="IPR058240">
    <property type="entry name" value="rSAM_sf"/>
</dbReference>
<dbReference type="NCBIfam" id="TIGR04085">
    <property type="entry name" value="rSAM_more_4Fe4S"/>
    <property type="match status" value="1"/>
</dbReference>
<dbReference type="Gene3D" id="3.20.20.70">
    <property type="entry name" value="Aldolase class I"/>
    <property type="match status" value="1"/>
</dbReference>
<evidence type="ECO:0000313" key="2">
    <source>
        <dbReference type="EMBL" id="MFL0247148.1"/>
    </source>
</evidence>
<dbReference type="PANTHER" id="PTHR11228:SF7">
    <property type="entry name" value="PQQA PEPTIDE CYCLASE"/>
    <property type="match status" value="1"/>
</dbReference>
<organism evidence="2 3">
    <name type="scientific">Candidatus Clostridium stratigraminis</name>
    <dbReference type="NCBI Taxonomy" id="3381661"/>
    <lineage>
        <taxon>Bacteria</taxon>
        <taxon>Bacillati</taxon>
        <taxon>Bacillota</taxon>
        <taxon>Clostridia</taxon>
        <taxon>Eubacteriales</taxon>
        <taxon>Clostridiaceae</taxon>
        <taxon>Clostridium</taxon>
    </lineage>
</organism>
<proteinExistence type="predicted"/>
<sequence length="163" mass="17702">MSVSINTPLVERNKDYLSLIRFANKLGVYCIGCSSLIPTGNAVEQIETGKALSPVELKGILKEAVALCNELNMDISFTSPGWIDSKELLEIGLPSAPVCGACLSNMAITPSGDVVPCQSWLAGETLGNIRHESWNKIWNSKRCKNIRRYHAAKPKCALKGAQL</sequence>
<name>A0ABW8T5X8_9CLOT</name>